<comment type="caution">
    <text evidence="7">The sequence shown here is derived from an EMBL/GenBank/DDBJ whole genome shotgun (WGS) entry which is preliminary data.</text>
</comment>
<evidence type="ECO:0000259" key="6">
    <source>
        <dbReference type="Pfam" id="PF06803"/>
    </source>
</evidence>
<dbReference type="AlphaFoldDB" id="A0A506VBN8"/>
<reference evidence="7 8" key="1">
    <citation type="submission" date="2019-06" db="EMBL/GenBank/DDBJ databases">
        <authorList>
            <person name="Yang Y."/>
        </authorList>
    </citation>
    <scope>NUCLEOTIDE SEQUENCE [LARGE SCALE GENOMIC DNA]</scope>
    <source>
        <strain evidence="7 8">BIT-26</strain>
    </source>
</reference>
<evidence type="ECO:0000313" key="8">
    <source>
        <dbReference type="Proteomes" id="UP000319523"/>
    </source>
</evidence>
<gene>
    <name evidence="7" type="ORF">FKM52_08430</name>
</gene>
<dbReference type="Pfam" id="PF06803">
    <property type="entry name" value="DUF1232"/>
    <property type="match status" value="1"/>
</dbReference>
<sequence>MFAGLRRRARLLKKDGLVLWFAWRDARTPTWLKLLMALLAAYAFSPIDLIPDFIPLLGLLDDAIIVPLGISLLVRLLPRDIRLSGEAQMERRQRQGRRWPAPILLLLLAFWLAALFWGFPHFMA</sequence>
<evidence type="ECO:0000256" key="1">
    <source>
        <dbReference type="ARBA" id="ARBA00004127"/>
    </source>
</evidence>
<dbReference type="InterPro" id="IPR010652">
    <property type="entry name" value="DUF1232"/>
</dbReference>
<organism evidence="7 8">
    <name type="scientific">Mixta tenebrionis</name>
    <dbReference type="NCBI Taxonomy" id="2562439"/>
    <lineage>
        <taxon>Bacteria</taxon>
        <taxon>Pseudomonadati</taxon>
        <taxon>Pseudomonadota</taxon>
        <taxon>Gammaproteobacteria</taxon>
        <taxon>Enterobacterales</taxon>
        <taxon>Erwiniaceae</taxon>
        <taxon>Mixta</taxon>
    </lineage>
</organism>
<accession>A0A506VBN8</accession>
<name>A0A506VBN8_9GAMM</name>
<keyword evidence="4 5" id="KW-0472">Membrane</keyword>
<feature type="transmembrane region" description="Helical" evidence="5">
    <location>
        <begin position="99"/>
        <end position="119"/>
    </location>
</feature>
<feature type="domain" description="DUF1232" evidence="6">
    <location>
        <begin position="33"/>
        <end position="68"/>
    </location>
</feature>
<keyword evidence="8" id="KW-1185">Reference proteome</keyword>
<evidence type="ECO:0000256" key="3">
    <source>
        <dbReference type="ARBA" id="ARBA00022989"/>
    </source>
</evidence>
<evidence type="ECO:0000313" key="7">
    <source>
        <dbReference type="EMBL" id="TPW42926.1"/>
    </source>
</evidence>
<keyword evidence="2 5" id="KW-0812">Transmembrane</keyword>
<protein>
    <submittedName>
        <fullName evidence="7">DUF1232 domain-containing protein</fullName>
    </submittedName>
</protein>
<feature type="transmembrane region" description="Helical" evidence="5">
    <location>
        <begin position="30"/>
        <end position="47"/>
    </location>
</feature>
<dbReference type="Proteomes" id="UP000319523">
    <property type="component" value="Unassembled WGS sequence"/>
</dbReference>
<keyword evidence="3 5" id="KW-1133">Transmembrane helix</keyword>
<evidence type="ECO:0000256" key="5">
    <source>
        <dbReference type="SAM" id="Phobius"/>
    </source>
</evidence>
<evidence type="ECO:0000256" key="4">
    <source>
        <dbReference type="ARBA" id="ARBA00023136"/>
    </source>
</evidence>
<dbReference type="EMBL" id="VHQI01000004">
    <property type="protein sequence ID" value="TPW42926.1"/>
    <property type="molecule type" value="Genomic_DNA"/>
</dbReference>
<comment type="subcellular location">
    <subcellularLocation>
        <location evidence="1">Endomembrane system</location>
        <topology evidence="1">Multi-pass membrane protein</topology>
    </subcellularLocation>
</comment>
<evidence type="ECO:0000256" key="2">
    <source>
        <dbReference type="ARBA" id="ARBA00022692"/>
    </source>
</evidence>
<dbReference type="OrthoDB" id="9804184at2"/>
<dbReference type="GO" id="GO:0012505">
    <property type="term" value="C:endomembrane system"/>
    <property type="evidence" value="ECO:0007669"/>
    <property type="project" value="UniProtKB-SubCell"/>
</dbReference>
<feature type="transmembrane region" description="Helical" evidence="5">
    <location>
        <begin position="53"/>
        <end position="78"/>
    </location>
</feature>
<proteinExistence type="predicted"/>